<dbReference type="PANTHER" id="PTHR37360:SF1">
    <property type="entry name" value="FMR1 NEIGHBOR PROTEIN"/>
    <property type="match status" value="1"/>
</dbReference>
<dbReference type="AlphaFoldDB" id="A0A7L0I5Q7"/>
<keyword evidence="1" id="KW-0472">Membrane</keyword>
<evidence type="ECO:0000313" key="4">
    <source>
        <dbReference type="Proteomes" id="UP000541811"/>
    </source>
</evidence>
<gene>
    <name evidence="3" type="primary">Fmr1nb</name>
    <name evidence="3" type="ORF">AREINT_R05361</name>
</gene>
<keyword evidence="4" id="KW-1185">Reference proteome</keyword>
<feature type="non-terminal residue" evidence="3">
    <location>
        <position position="167"/>
    </location>
</feature>
<keyword evidence="1" id="KW-0812">Transmembrane</keyword>
<evidence type="ECO:0000256" key="2">
    <source>
        <dbReference type="SAM" id="SignalP"/>
    </source>
</evidence>
<proteinExistence type="predicted"/>
<accession>A0A7L0I5Q7</accession>
<comment type="caution">
    <text evidence="3">The sequence shown here is derived from an EMBL/GenBank/DDBJ whole genome shotgun (WGS) entry which is preliminary data.</text>
</comment>
<reference evidence="3 4" key="1">
    <citation type="submission" date="2019-09" db="EMBL/GenBank/DDBJ databases">
        <title>Bird 10,000 Genomes (B10K) Project - Family phase.</title>
        <authorList>
            <person name="Zhang G."/>
        </authorList>
    </citation>
    <scope>NUCLEOTIDE SEQUENCE [LARGE SCALE GENOMIC DNA]</scope>
    <source>
        <strain evidence="3">B10K-DU-005-73</strain>
        <tissue evidence="3">Liver</tissue>
    </source>
</reference>
<feature type="chain" id="PRO_5029897519" evidence="2">
    <location>
        <begin position="23"/>
        <end position="167"/>
    </location>
</feature>
<keyword evidence="1" id="KW-1133">Transmembrane helix</keyword>
<feature type="signal peptide" evidence="2">
    <location>
        <begin position="1"/>
        <end position="22"/>
    </location>
</feature>
<evidence type="ECO:0000256" key="1">
    <source>
        <dbReference type="SAM" id="Phobius"/>
    </source>
</evidence>
<protein>
    <submittedName>
        <fullName evidence="3">FMR1N protein</fullName>
    </submittedName>
</protein>
<dbReference type="InterPro" id="IPR055331">
    <property type="entry name" value="FMR1-like"/>
</dbReference>
<dbReference type="Proteomes" id="UP000541811">
    <property type="component" value="Unassembled WGS sequence"/>
</dbReference>
<evidence type="ECO:0000313" key="3">
    <source>
        <dbReference type="EMBL" id="NXK27766.1"/>
    </source>
</evidence>
<organism evidence="3 4">
    <name type="scientific">Arenaria interpres</name>
    <name type="common">Ruddy turnstone</name>
    <name type="synonym">Tringa interpres</name>
    <dbReference type="NCBI Taxonomy" id="54971"/>
    <lineage>
        <taxon>Eukaryota</taxon>
        <taxon>Metazoa</taxon>
        <taxon>Chordata</taxon>
        <taxon>Craniata</taxon>
        <taxon>Vertebrata</taxon>
        <taxon>Euteleostomi</taxon>
        <taxon>Archelosauria</taxon>
        <taxon>Archosauria</taxon>
        <taxon>Dinosauria</taxon>
        <taxon>Saurischia</taxon>
        <taxon>Theropoda</taxon>
        <taxon>Coelurosauria</taxon>
        <taxon>Aves</taxon>
        <taxon>Neognathae</taxon>
        <taxon>Neoaves</taxon>
        <taxon>Charadriiformes</taxon>
        <taxon>Scolopacidae</taxon>
        <taxon>Arenaria</taxon>
    </lineage>
</organism>
<dbReference type="EMBL" id="VXAK01024609">
    <property type="protein sequence ID" value="NXK27766.1"/>
    <property type="molecule type" value="Genomic_DNA"/>
</dbReference>
<name>A0A7L0I5Q7_AREIN</name>
<keyword evidence="2" id="KW-0732">Signal</keyword>
<dbReference type="PANTHER" id="PTHR37360">
    <property type="entry name" value="FRAGILE X MENTAL RETARDATION 1 NEIGHBOR PROTEIN"/>
    <property type="match status" value="1"/>
</dbReference>
<feature type="transmembrane region" description="Helical" evidence="1">
    <location>
        <begin position="108"/>
        <end position="134"/>
    </location>
</feature>
<feature type="non-terminal residue" evidence="3">
    <location>
        <position position="1"/>
    </location>
</feature>
<sequence length="167" mass="18816">GTHLVWSSGVLVLLYCINSSFASPTEHVLEKSEVAPSNLSVKLKDVYESFLIFFKPMRCDHLDKQILIPCHVGELLNITECLTNKCCPSETSHELKCYLPLLDRMQMMFRVLVFVAGGLFILGCLPLCCCACLHKSHCLNPLRRPNKKLLKIVLKKKAHTDEAYGPL</sequence>